<feature type="compositionally biased region" description="Polar residues" evidence="1">
    <location>
        <begin position="179"/>
        <end position="199"/>
    </location>
</feature>
<keyword evidence="2" id="KW-0472">Membrane</keyword>
<dbReference type="OrthoDB" id="4523126at2759"/>
<keyword evidence="2" id="KW-0812">Transmembrane</keyword>
<evidence type="ECO:0000313" key="3">
    <source>
        <dbReference type="EMBL" id="KAF1938529.1"/>
    </source>
</evidence>
<organism evidence="3 4">
    <name type="scientific">Clathrospora elynae</name>
    <dbReference type="NCBI Taxonomy" id="706981"/>
    <lineage>
        <taxon>Eukaryota</taxon>
        <taxon>Fungi</taxon>
        <taxon>Dikarya</taxon>
        <taxon>Ascomycota</taxon>
        <taxon>Pezizomycotina</taxon>
        <taxon>Dothideomycetes</taxon>
        <taxon>Pleosporomycetidae</taxon>
        <taxon>Pleosporales</taxon>
        <taxon>Diademaceae</taxon>
        <taxon>Clathrospora</taxon>
    </lineage>
</organism>
<protein>
    <recommendedName>
        <fullName evidence="5">GAG-pre-integrase domain-containing protein</fullName>
    </recommendedName>
</protein>
<feature type="region of interest" description="Disordered" evidence="1">
    <location>
        <begin position="470"/>
        <end position="511"/>
    </location>
</feature>
<name>A0A6A5SGL1_9PLEO</name>
<feature type="region of interest" description="Disordered" evidence="1">
    <location>
        <begin position="166"/>
        <end position="267"/>
    </location>
</feature>
<evidence type="ECO:0000256" key="2">
    <source>
        <dbReference type="SAM" id="Phobius"/>
    </source>
</evidence>
<feature type="transmembrane region" description="Helical" evidence="2">
    <location>
        <begin position="884"/>
        <end position="904"/>
    </location>
</feature>
<evidence type="ECO:0000313" key="4">
    <source>
        <dbReference type="Proteomes" id="UP000800038"/>
    </source>
</evidence>
<feature type="compositionally biased region" description="Polar residues" evidence="1">
    <location>
        <begin position="498"/>
        <end position="508"/>
    </location>
</feature>
<proteinExistence type="predicted"/>
<keyword evidence="4" id="KW-1185">Reference proteome</keyword>
<dbReference type="Proteomes" id="UP000800038">
    <property type="component" value="Unassembled WGS sequence"/>
</dbReference>
<sequence length="910" mass="104011">MAAEAGSSRSSSRGRCELTREELLGSTNLATREWRFINPELWDDDVEAPDDEVDATAATTYIARAIADYTDRPTADEELFGEFCQDFEGWNKVMFRCAHATYTKELKRILRFKGVYTGRANMAPVEAVVGLLNSKDYPRWPDEMFQHAVFDKRSSAYMLQQRMIDRRHATVQPMDARQPTDTGRTSRARNQTSATARNQTRSRDQSSEHPEQEQRITSQPMDTPPSTYNNFDQFRGYTPAYPQRPKGTSRLPPIKPSGKTDPYKAVPPIDISNEKLTATTINAFVKMWDQDKKYTGKPYDLLDDKLKIFYSICYHADIGPGQFHVVFPRILDSCAEEYYLHFLKNHFDTDVNHGHYYMDWTTTLFVKVQRENPNKSLHEVLDIMLDKLQLCQRALGQQYMGEYALQTTVITACRGVKELEMALYKPPMECEALFGDLRSSIENSLAMAVSVNFADADPDDQYYLDQQYSNTSSGRLRGGRGGSNRGYGKFPRGRGGFQQRSKSNPQTTRSDKKCYICGKTGCWSTNHTLEERRRSKAQYIVHCGITGEQMEYNTFLAACEGEEVNQFFLEEEEEEGQRLAVKYLTDQAFLHHVTGEDVYRYTEPSTPATQFLIKDRYSRITYQGILPDTGASNVSTAGKEQFLALQSEDPTVTLDTSTTGNASVQFGKGSVNTLIGTALVSTEVGKIRFEVLDAPCKSLAPYTPTPFLLCLKDIDRLNVYFNNTTDQLVQGKTTFLVIRKWGHPWFHLSRTEHARVFLTETELRRLHRRFGHPAVEQLIQLLKQAGHDDDRDEQTLREIQKLCHHCQAHDPAPRRFKFSLKDDREFNFEIVVDVMYLSRKPVLHVIDLATTFNGARFLPSMSTKDTWETLRMLWIDTRPYNSTAMILLALLKVKGLALLLVLLFDSKSLS</sequence>
<reference evidence="3" key="1">
    <citation type="journal article" date="2020" name="Stud. Mycol.">
        <title>101 Dothideomycetes genomes: a test case for predicting lifestyles and emergence of pathogens.</title>
        <authorList>
            <person name="Haridas S."/>
            <person name="Albert R."/>
            <person name="Binder M."/>
            <person name="Bloem J."/>
            <person name="Labutti K."/>
            <person name="Salamov A."/>
            <person name="Andreopoulos B."/>
            <person name="Baker S."/>
            <person name="Barry K."/>
            <person name="Bills G."/>
            <person name="Bluhm B."/>
            <person name="Cannon C."/>
            <person name="Castanera R."/>
            <person name="Culley D."/>
            <person name="Daum C."/>
            <person name="Ezra D."/>
            <person name="Gonzalez J."/>
            <person name="Henrissat B."/>
            <person name="Kuo A."/>
            <person name="Liang C."/>
            <person name="Lipzen A."/>
            <person name="Lutzoni F."/>
            <person name="Magnuson J."/>
            <person name="Mondo S."/>
            <person name="Nolan M."/>
            <person name="Ohm R."/>
            <person name="Pangilinan J."/>
            <person name="Park H.-J."/>
            <person name="Ramirez L."/>
            <person name="Alfaro M."/>
            <person name="Sun H."/>
            <person name="Tritt A."/>
            <person name="Yoshinaga Y."/>
            <person name="Zwiers L.-H."/>
            <person name="Turgeon B."/>
            <person name="Goodwin S."/>
            <person name="Spatafora J."/>
            <person name="Crous P."/>
            <person name="Grigoriev I."/>
        </authorList>
    </citation>
    <scope>NUCLEOTIDE SEQUENCE</scope>
    <source>
        <strain evidence="3">CBS 161.51</strain>
    </source>
</reference>
<evidence type="ECO:0000256" key="1">
    <source>
        <dbReference type="SAM" id="MobiDB-lite"/>
    </source>
</evidence>
<dbReference type="AlphaFoldDB" id="A0A6A5SGL1"/>
<gene>
    <name evidence="3" type="ORF">EJ02DRAFT_446768</name>
</gene>
<feature type="compositionally biased region" description="Polar residues" evidence="1">
    <location>
        <begin position="215"/>
        <end position="232"/>
    </location>
</feature>
<keyword evidence="2" id="KW-1133">Transmembrane helix</keyword>
<accession>A0A6A5SGL1</accession>
<evidence type="ECO:0008006" key="5">
    <source>
        <dbReference type="Google" id="ProtNLM"/>
    </source>
</evidence>
<dbReference type="EMBL" id="ML976102">
    <property type="protein sequence ID" value="KAF1938529.1"/>
    <property type="molecule type" value="Genomic_DNA"/>
</dbReference>
<feature type="compositionally biased region" description="Basic and acidic residues" evidence="1">
    <location>
        <begin position="201"/>
        <end position="214"/>
    </location>
</feature>